<accession>A0A2D1R0Z3</accession>
<sequence>MKAEVVRVFTENFGVHGVRKVWRQINREGFAVARCIVERLMRDLRLQGVIRGKPVRATVSNKAAPCSLNHVNRRGCQKFRVR</sequence>
<organism evidence="2 4">
    <name type="scientific">Sphingobium yanoikuyae</name>
    <name type="common">Sphingomonas yanoikuyae</name>
    <dbReference type="NCBI Taxonomy" id="13690"/>
    <lineage>
        <taxon>Bacteria</taxon>
        <taxon>Pseudomonadati</taxon>
        <taxon>Pseudomonadota</taxon>
        <taxon>Alphaproteobacteria</taxon>
        <taxon>Sphingomonadales</taxon>
        <taxon>Sphingomonadaceae</taxon>
        <taxon>Sphingobium</taxon>
    </lineage>
</organism>
<name>A0A2D1R0Z3_SPHYA</name>
<dbReference type="Pfam" id="PF13276">
    <property type="entry name" value="HTH_21"/>
    <property type="match status" value="1"/>
</dbReference>
<evidence type="ECO:0000313" key="2">
    <source>
        <dbReference type="EMBL" id="ATP18518.1"/>
    </source>
</evidence>
<dbReference type="EMBL" id="JAOCKX010000059">
    <property type="protein sequence ID" value="MDH2134482.1"/>
    <property type="molecule type" value="Genomic_DNA"/>
</dbReference>
<feature type="domain" description="HTH-like" evidence="1">
    <location>
        <begin position="4"/>
        <end position="53"/>
    </location>
</feature>
<protein>
    <submittedName>
        <fullName evidence="3">IS3 family transposase</fullName>
    </submittedName>
</protein>
<reference evidence="3" key="2">
    <citation type="submission" date="2022-09" db="EMBL/GenBank/DDBJ databases">
        <title>Intensive care unit water sources are persistently colonized with multi-drug resistant bacteria and are the site of extensive horizontal gene transfer of antibiotic resistance genes.</title>
        <authorList>
            <person name="Diorio-Toth L."/>
        </authorList>
    </citation>
    <scope>NUCLEOTIDE SEQUENCE</scope>
    <source>
        <strain evidence="3">GD03659</strain>
    </source>
</reference>
<dbReference type="Proteomes" id="UP001162318">
    <property type="component" value="Unassembled WGS sequence"/>
</dbReference>
<dbReference type="Proteomes" id="UP000037029">
    <property type="component" value="Chromosome"/>
</dbReference>
<evidence type="ECO:0000259" key="1">
    <source>
        <dbReference type="Pfam" id="PF13276"/>
    </source>
</evidence>
<dbReference type="RefSeq" id="WP_080993623.1">
    <property type="nucleotide sequence ID" value="NZ_DAMBMS010000025.1"/>
</dbReference>
<dbReference type="EMBL" id="CP020925">
    <property type="protein sequence ID" value="ATP18518.1"/>
    <property type="molecule type" value="Genomic_DNA"/>
</dbReference>
<evidence type="ECO:0000313" key="4">
    <source>
        <dbReference type="Proteomes" id="UP000037029"/>
    </source>
</evidence>
<dbReference type="AlphaFoldDB" id="A0A2D1R0Z3"/>
<gene>
    <name evidence="2" type="ORF">BV87_09020</name>
    <name evidence="3" type="ORF">N5J77_25440</name>
</gene>
<reference evidence="2 4" key="1">
    <citation type="submission" date="2017-04" db="EMBL/GenBank/DDBJ databases">
        <title>Characterization, genome and methylation analysis of a phthalic acid esters degrading strain Sphingobium yanoikuyae SHJ.</title>
        <authorList>
            <person name="Feng L."/>
        </authorList>
    </citation>
    <scope>NUCLEOTIDE SEQUENCE [LARGE SCALE GENOMIC DNA]</scope>
    <source>
        <strain evidence="2 4">SHJ</strain>
    </source>
</reference>
<evidence type="ECO:0000313" key="3">
    <source>
        <dbReference type="EMBL" id="MDH2134482.1"/>
    </source>
</evidence>
<dbReference type="InterPro" id="IPR025948">
    <property type="entry name" value="HTH-like_dom"/>
</dbReference>
<proteinExistence type="predicted"/>